<dbReference type="SMART" id="SM00898">
    <property type="entry name" value="Fapy_DNA_glyco"/>
    <property type="match status" value="1"/>
</dbReference>
<evidence type="ECO:0000313" key="18">
    <source>
        <dbReference type="EMBL" id="VFJ53932.1"/>
    </source>
</evidence>
<protein>
    <recommendedName>
        <fullName evidence="15">Formamidopyrimidine-DNA glycosylase</fullName>
        <shortName evidence="15">Fapy-DNA glycosylase</shortName>
        <ecNumber evidence="15">3.2.2.23</ecNumber>
    </recommendedName>
    <alternativeName>
        <fullName evidence="15">DNA-(apurinic or apyrimidinic site) lyase MutM</fullName>
        <shortName evidence="15">AP lyase MutM</shortName>
        <ecNumber evidence="15">4.2.99.18</ecNumber>
    </alternativeName>
</protein>
<dbReference type="EMBL" id="CAADEW010000045">
    <property type="protein sequence ID" value="VFJ53932.1"/>
    <property type="molecule type" value="Genomic_DNA"/>
</dbReference>
<dbReference type="FunFam" id="1.10.8.50:FF:000003">
    <property type="entry name" value="Formamidopyrimidine-DNA glycosylase"/>
    <property type="match status" value="1"/>
</dbReference>
<comment type="function">
    <text evidence="15">Involved in base excision repair of DNA damaged by oxidation or by mutagenic agents. Acts as DNA glycosylase that recognizes and removes damaged bases. Has a preference for oxidized purines, such as 7,8-dihydro-8-oxoguanine (8-oxoG). Has AP (apurinic/apyrimidinic) lyase activity and introduces nicks in the DNA strand. Cleaves the DNA backbone by beta-delta elimination to generate a single-strand break at the site of the removed base with both 3'- and 5'-phosphates.</text>
</comment>
<keyword evidence="5 15" id="KW-0227">DNA damage</keyword>
<dbReference type="InterPro" id="IPR000214">
    <property type="entry name" value="Znf_DNA_glyclase/AP_lyase"/>
</dbReference>
<keyword evidence="12 15" id="KW-0511">Multifunctional enzyme</keyword>
<dbReference type="Gene3D" id="1.10.8.50">
    <property type="match status" value="1"/>
</dbReference>
<evidence type="ECO:0000256" key="10">
    <source>
        <dbReference type="ARBA" id="ARBA00023204"/>
    </source>
</evidence>
<dbReference type="HAMAP" id="MF_00103">
    <property type="entry name" value="Fapy_DNA_glycosyl"/>
    <property type="match status" value="1"/>
</dbReference>
<dbReference type="PANTHER" id="PTHR22993:SF9">
    <property type="entry name" value="FORMAMIDOPYRIMIDINE-DNA GLYCOSYLASE"/>
    <property type="match status" value="1"/>
</dbReference>
<dbReference type="InterPro" id="IPR015886">
    <property type="entry name" value="H2TH_FPG"/>
</dbReference>
<dbReference type="SMART" id="SM01232">
    <property type="entry name" value="H2TH"/>
    <property type="match status" value="1"/>
</dbReference>
<comment type="subunit">
    <text evidence="3 15">Monomer.</text>
</comment>
<feature type="binding site" evidence="15">
    <location>
        <position position="152"/>
    </location>
    <ligand>
        <name>DNA</name>
        <dbReference type="ChEBI" id="CHEBI:16991"/>
    </ligand>
</feature>
<keyword evidence="6 15" id="KW-0863">Zinc-finger</keyword>
<feature type="binding site" evidence="15">
    <location>
        <position position="110"/>
    </location>
    <ligand>
        <name>DNA</name>
        <dbReference type="ChEBI" id="CHEBI:16991"/>
    </ligand>
</feature>
<dbReference type="PROSITE" id="PS51068">
    <property type="entry name" value="FPG_CAT"/>
    <property type="match status" value="1"/>
</dbReference>
<proteinExistence type="inferred from homology"/>
<evidence type="ECO:0000256" key="12">
    <source>
        <dbReference type="ARBA" id="ARBA00023268"/>
    </source>
</evidence>
<comment type="cofactor">
    <cofactor evidence="15">
        <name>Zn(2+)</name>
        <dbReference type="ChEBI" id="CHEBI:29105"/>
    </cofactor>
    <text evidence="15">Binds 1 zinc ion per subunit.</text>
</comment>
<dbReference type="GO" id="GO:0006284">
    <property type="term" value="P:base-excision repair"/>
    <property type="evidence" value="ECO:0007669"/>
    <property type="project" value="InterPro"/>
</dbReference>
<dbReference type="SUPFAM" id="SSF57716">
    <property type="entry name" value="Glucocorticoid receptor-like (DNA-binding domain)"/>
    <property type="match status" value="1"/>
</dbReference>
<dbReference type="GO" id="GO:0003684">
    <property type="term" value="F:damaged DNA binding"/>
    <property type="evidence" value="ECO:0007669"/>
    <property type="project" value="InterPro"/>
</dbReference>
<evidence type="ECO:0000256" key="15">
    <source>
        <dbReference type="HAMAP-Rule" id="MF_00103"/>
    </source>
</evidence>
<evidence type="ECO:0000256" key="6">
    <source>
        <dbReference type="ARBA" id="ARBA00022771"/>
    </source>
</evidence>
<dbReference type="EC" id="4.2.99.18" evidence="15"/>
<keyword evidence="13 15" id="KW-0326">Glycosidase</keyword>
<dbReference type="GO" id="GO:0034039">
    <property type="term" value="F:8-oxo-7,8-dihydroguanine DNA N-glycosylase activity"/>
    <property type="evidence" value="ECO:0007669"/>
    <property type="project" value="TreeGrafter"/>
</dbReference>
<evidence type="ECO:0000256" key="4">
    <source>
        <dbReference type="ARBA" id="ARBA00022723"/>
    </source>
</evidence>
<sequence length="271" mass="30846">MPELPEVETIRRGLSQHLPGHGIERVVIRNSRLRWPVAEGIAKDLPGQVVREITRRGKYLLFRMTRGTIIMHLGMSGSLRVIPATVLPEKHDHLDFVLEDGDCLRFRDPRRFGAILWTETDPLIHARLAELGPEPLEDEFSGNWLFKASRKRRVAVKDFLMAGNIVAGLGNIYANEALFRSGILPTRSAGAISLNRYNILAEAIRDTLREAIDSGGTTLRDFSRSDGKPGYFRQRLQVYGREGKPCSRCGRRVKRQRKNQRSSFFCTHCQR</sequence>
<dbReference type="InterPro" id="IPR015887">
    <property type="entry name" value="DNA_glyclase_Znf_dom_DNA_BS"/>
</dbReference>
<evidence type="ECO:0000256" key="5">
    <source>
        <dbReference type="ARBA" id="ARBA00022763"/>
    </source>
</evidence>
<dbReference type="SUPFAM" id="SSF81624">
    <property type="entry name" value="N-terminal domain of MutM-like DNA repair proteins"/>
    <property type="match status" value="1"/>
</dbReference>
<gene>
    <name evidence="15" type="primary">mutM</name>
    <name evidence="15" type="synonym">fpg</name>
    <name evidence="18" type="ORF">BECKFW1821A_GA0114235_104513</name>
</gene>
<dbReference type="CDD" id="cd08966">
    <property type="entry name" value="EcFpg-like_N"/>
    <property type="match status" value="1"/>
</dbReference>
<evidence type="ECO:0000259" key="17">
    <source>
        <dbReference type="PROSITE" id="PS51068"/>
    </source>
</evidence>
<feature type="domain" description="Formamidopyrimidine-DNA glycosylase catalytic" evidence="17">
    <location>
        <begin position="2"/>
        <end position="113"/>
    </location>
</feature>
<accession>A0A450SK85</accession>
<feature type="domain" description="FPG-type" evidence="16">
    <location>
        <begin position="237"/>
        <end position="271"/>
    </location>
</feature>
<dbReference type="PANTHER" id="PTHR22993">
    <property type="entry name" value="FORMAMIDOPYRIMIDINE-DNA GLYCOSYLASE"/>
    <property type="match status" value="1"/>
</dbReference>
<dbReference type="EC" id="3.2.2.23" evidence="15"/>
<feature type="active site" description="Proton donor" evidence="15">
    <location>
        <position position="3"/>
    </location>
</feature>
<reference evidence="18" key="1">
    <citation type="submission" date="2019-02" db="EMBL/GenBank/DDBJ databases">
        <authorList>
            <person name="Gruber-Vodicka R. H."/>
            <person name="Seah K. B. B."/>
        </authorList>
    </citation>
    <scope>NUCLEOTIDE SEQUENCE</scope>
    <source>
        <strain evidence="18">BECK_BZ15</strain>
    </source>
</reference>
<dbReference type="GO" id="GO:0008270">
    <property type="term" value="F:zinc ion binding"/>
    <property type="evidence" value="ECO:0007669"/>
    <property type="project" value="UniProtKB-UniRule"/>
</dbReference>
<dbReference type="InterPro" id="IPR012319">
    <property type="entry name" value="FPG_cat"/>
</dbReference>
<evidence type="ECO:0000256" key="9">
    <source>
        <dbReference type="ARBA" id="ARBA00023125"/>
    </source>
</evidence>
<dbReference type="Pfam" id="PF01149">
    <property type="entry name" value="Fapy_DNA_glyco"/>
    <property type="match status" value="1"/>
</dbReference>
<feature type="binding site" evidence="15">
    <location>
        <position position="91"/>
    </location>
    <ligand>
        <name>DNA</name>
        <dbReference type="ChEBI" id="CHEBI:16991"/>
    </ligand>
</feature>
<dbReference type="InterPro" id="IPR010663">
    <property type="entry name" value="Znf_FPG/IleRS"/>
</dbReference>
<comment type="similarity">
    <text evidence="2 15">Belongs to the FPG family.</text>
</comment>
<dbReference type="Gene3D" id="3.20.190.10">
    <property type="entry name" value="MutM-like, N-terminal"/>
    <property type="match status" value="1"/>
</dbReference>
<comment type="catalytic activity">
    <reaction evidence="14 15">
        <text>2'-deoxyribonucleotide-(2'-deoxyribose 5'-phosphate)-2'-deoxyribonucleotide-DNA = a 3'-end 2'-deoxyribonucleotide-(2,3-dehydro-2,3-deoxyribose 5'-phosphate)-DNA + a 5'-end 5'-phospho-2'-deoxyribonucleoside-DNA + H(+)</text>
        <dbReference type="Rhea" id="RHEA:66592"/>
        <dbReference type="Rhea" id="RHEA-COMP:13180"/>
        <dbReference type="Rhea" id="RHEA-COMP:16897"/>
        <dbReference type="Rhea" id="RHEA-COMP:17067"/>
        <dbReference type="ChEBI" id="CHEBI:15378"/>
        <dbReference type="ChEBI" id="CHEBI:136412"/>
        <dbReference type="ChEBI" id="CHEBI:157695"/>
        <dbReference type="ChEBI" id="CHEBI:167181"/>
        <dbReference type="EC" id="4.2.99.18"/>
    </reaction>
</comment>
<name>A0A450SK85_9GAMM</name>
<dbReference type="Pfam" id="PF06827">
    <property type="entry name" value="zf-FPG_IleRS"/>
    <property type="match status" value="1"/>
</dbReference>
<dbReference type="GO" id="GO:0140078">
    <property type="term" value="F:class I DNA-(apurinic or apyrimidinic site) endonuclease activity"/>
    <property type="evidence" value="ECO:0007669"/>
    <property type="project" value="UniProtKB-EC"/>
</dbReference>
<evidence type="ECO:0000256" key="1">
    <source>
        <dbReference type="ARBA" id="ARBA00001668"/>
    </source>
</evidence>
<keyword evidence="10 15" id="KW-0234">DNA repair</keyword>
<evidence type="ECO:0000256" key="7">
    <source>
        <dbReference type="ARBA" id="ARBA00022801"/>
    </source>
</evidence>
<dbReference type="NCBIfam" id="TIGR00577">
    <property type="entry name" value="fpg"/>
    <property type="match status" value="1"/>
</dbReference>
<keyword evidence="11 15" id="KW-0456">Lyase</keyword>
<evidence type="ECO:0000256" key="14">
    <source>
        <dbReference type="ARBA" id="ARBA00044632"/>
    </source>
</evidence>
<evidence type="ECO:0000256" key="2">
    <source>
        <dbReference type="ARBA" id="ARBA00009409"/>
    </source>
</evidence>
<dbReference type="NCBIfam" id="NF002211">
    <property type="entry name" value="PRK01103.1"/>
    <property type="match status" value="1"/>
</dbReference>
<dbReference type="PROSITE" id="PS51066">
    <property type="entry name" value="ZF_FPG_2"/>
    <property type="match status" value="1"/>
</dbReference>
<evidence type="ECO:0000256" key="8">
    <source>
        <dbReference type="ARBA" id="ARBA00022833"/>
    </source>
</evidence>
<dbReference type="InterPro" id="IPR010979">
    <property type="entry name" value="Ribosomal_uS13-like_H2TH"/>
</dbReference>
<comment type="catalytic activity">
    <reaction evidence="1 15">
        <text>Hydrolysis of DNA containing ring-opened 7-methylguanine residues, releasing 2,6-diamino-4-hydroxy-5-(N-methyl)formamidopyrimidine.</text>
        <dbReference type="EC" id="3.2.2.23"/>
    </reaction>
</comment>
<feature type="active site" description="Proton donor; for beta-elimination activity" evidence="15">
    <location>
        <position position="58"/>
    </location>
</feature>
<dbReference type="AlphaFoldDB" id="A0A450SK85"/>
<dbReference type="InterPro" id="IPR035937">
    <property type="entry name" value="FPG_N"/>
</dbReference>
<organism evidence="18">
    <name type="scientific">Candidatus Kentrum sp. FW</name>
    <dbReference type="NCBI Taxonomy" id="2126338"/>
    <lineage>
        <taxon>Bacteria</taxon>
        <taxon>Pseudomonadati</taxon>
        <taxon>Pseudomonadota</taxon>
        <taxon>Gammaproteobacteria</taxon>
        <taxon>Candidatus Kentrum</taxon>
    </lineage>
</organism>
<keyword evidence="9 15" id="KW-0238">DNA-binding</keyword>
<keyword evidence="4 15" id="KW-0479">Metal-binding</keyword>
<dbReference type="InterPro" id="IPR020629">
    <property type="entry name" value="FPG_Glyclase"/>
</dbReference>
<dbReference type="FunFam" id="3.20.190.10:FF:000001">
    <property type="entry name" value="Formamidopyrimidine-DNA glycosylase"/>
    <property type="match status" value="1"/>
</dbReference>
<dbReference type="SUPFAM" id="SSF46946">
    <property type="entry name" value="S13-like H2TH domain"/>
    <property type="match status" value="1"/>
</dbReference>
<evidence type="ECO:0000256" key="13">
    <source>
        <dbReference type="ARBA" id="ARBA00023295"/>
    </source>
</evidence>
<evidence type="ECO:0000259" key="16">
    <source>
        <dbReference type="PROSITE" id="PS51066"/>
    </source>
</evidence>
<feature type="active site" description="Schiff-base intermediate with DNA" evidence="15">
    <location>
        <position position="2"/>
    </location>
</feature>
<evidence type="ECO:0000256" key="11">
    <source>
        <dbReference type="ARBA" id="ARBA00023239"/>
    </source>
</evidence>
<keyword evidence="8 15" id="KW-0862">Zinc</keyword>
<evidence type="ECO:0000256" key="3">
    <source>
        <dbReference type="ARBA" id="ARBA00011245"/>
    </source>
</evidence>
<dbReference type="PROSITE" id="PS01242">
    <property type="entry name" value="ZF_FPG_1"/>
    <property type="match status" value="1"/>
</dbReference>
<keyword evidence="7 15" id="KW-0378">Hydrolase</keyword>
<feature type="active site" description="Proton donor; for delta-elimination activity" evidence="15">
    <location>
        <position position="261"/>
    </location>
</feature>
<dbReference type="Pfam" id="PF06831">
    <property type="entry name" value="H2TH"/>
    <property type="match status" value="1"/>
</dbReference>